<dbReference type="SMART" id="SM00886">
    <property type="entry name" value="Dabb"/>
    <property type="match status" value="1"/>
</dbReference>
<accession>A0A7Z0EFJ3</accession>
<dbReference type="PANTHER" id="PTHR37832">
    <property type="entry name" value="BLL2683 PROTEIN"/>
    <property type="match status" value="1"/>
</dbReference>
<sequence length="99" mass="10505">MTIRHIVSWQLAATDPVEQAEHAAGIRARLHALVGVIDGIRALSVGTDVAGGGNWHVVLVADFDDLDAVNRYQVHPAHTAAGAYIRSVVAARSCVDVEL</sequence>
<evidence type="ECO:0000313" key="2">
    <source>
        <dbReference type="EMBL" id="NYJ20748.1"/>
    </source>
</evidence>
<organism evidence="2 3">
    <name type="scientific">Glaciibacter psychrotolerans</name>
    <dbReference type="NCBI Taxonomy" id="670054"/>
    <lineage>
        <taxon>Bacteria</taxon>
        <taxon>Bacillati</taxon>
        <taxon>Actinomycetota</taxon>
        <taxon>Actinomycetes</taxon>
        <taxon>Micrococcales</taxon>
        <taxon>Microbacteriaceae</taxon>
        <taxon>Glaciibacter</taxon>
    </lineage>
</organism>
<protein>
    <recommendedName>
        <fullName evidence="1">Stress-response A/B barrel domain-containing protein</fullName>
    </recommendedName>
</protein>
<dbReference type="InterPro" id="IPR011008">
    <property type="entry name" value="Dimeric_a/b-barrel"/>
</dbReference>
<dbReference type="InterPro" id="IPR013097">
    <property type="entry name" value="Dabb"/>
</dbReference>
<reference evidence="2 3" key="1">
    <citation type="submission" date="2020-07" db="EMBL/GenBank/DDBJ databases">
        <title>Sequencing the genomes of 1000 actinobacteria strains.</title>
        <authorList>
            <person name="Klenk H.-P."/>
        </authorList>
    </citation>
    <scope>NUCLEOTIDE SEQUENCE [LARGE SCALE GENOMIC DNA]</scope>
    <source>
        <strain evidence="2 3">LI1</strain>
    </source>
</reference>
<dbReference type="EMBL" id="JACCFM010000001">
    <property type="protein sequence ID" value="NYJ20748.1"/>
    <property type="molecule type" value="Genomic_DNA"/>
</dbReference>
<evidence type="ECO:0000313" key="3">
    <source>
        <dbReference type="Proteomes" id="UP000537260"/>
    </source>
</evidence>
<evidence type="ECO:0000259" key="1">
    <source>
        <dbReference type="PROSITE" id="PS51502"/>
    </source>
</evidence>
<dbReference type="RefSeq" id="WP_179579426.1">
    <property type="nucleotide sequence ID" value="NZ_JACCFM010000001.1"/>
</dbReference>
<dbReference type="Pfam" id="PF07876">
    <property type="entry name" value="Dabb"/>
    <property type="match status" value="1"/>
</dbReference>
<comment type="caution">
    <text evidence="2">The sequence shown here is derived from an EMBL/GenBank/DDBJ whole genome shotgun (WGS) entry which is preliminary data.</text>
</comment>
<dbReference type="PROSITE" id="PS51502">
    <property type="entry name" value="S_R_A_B_BARREL"/>
    <property type="match status" value="1"/>
</dbReference>
<dbReference type="PANTHER" id="PTHR37832:SF1">
    <property type="entry name" value="STRESS-RESPONSE A_B BARREL DOMAIN-CONTAINING PROTEIN"/>
    <property type="match status" value="1"/>
</dbReference>
<dbReference type="SUPFAM" id="SSF54909">
    <property type="entry name" value="Dimeric alpha+beta barrel"/>
    <property type="match status" value="1"/>
</dbReference>
<keyword evidence="3" id="KW-1185">Reference proteome</keyword>
<feature type="domain" description="Stress-response A/B barrel" evidence="1">
    <location>
        <begin position="3"/>
        <end position="97"/>
    </location>
</feature>
<dbReference type="Gene3D" id="3.30.70.100">
    <property type="match status" value="1"/>
</dbReference>
<name>A0A7Z0EFJ3_9MICO</name>
<dbReference type="Proteomes" id="UP000537260">
    <property type="component" value="Unassembled WGS sequence"/>
</dbReference>
<gene>
    <name evidence="2" type="ORF">HNR05_002539</name>
</gene>
<dbReference type="AlphaFoldDB" id="A0A7Z0EFJ3"/>
<proteinExistence type="predicted"/>